<keyword evidence="1" id="KW-0808">Transferase</keyword>
<evidence type="ECO:0000313" key="2">
    <source>
        <dbReference type="EMBL" id="MCW9706001.1"/>
    </source>
</evidence>
<protein>
    <recommendedName>
        <fullName evidence="1">Anhydro-N-acetylmuramic acid kinase</fullName>
        <ecNumber evidence="1">2.7.1.170</ecNumber>
    </recommendedName>
    <alternativeName>
        <fullName evidence="1">AnhMurNAc kinase</fullName>
    </alternativeName>
</protein>
<gene>
    <name evidence="1" type="primary">anmK</name>
    <name evidence="2" type="ORF">J6I44_04020</name>
</gene>
<dbReference type="Gene3D" id="3.30.420.40">
    <property type="match status" value="2"/>
</dbReference>
<dbReference type="InterPro" id="IPR043129">
    <property type="entry name" value="ATPase_NBD"/>
</dbReference>
<sequence>MNNQISLLAQAAQKKKKIILGLMSGTSMDGLDLVLCQLTGKGKETEISLLEFETVAYSEKLKDLLQKVISVPRCSLEDVCLMHTYLGHFTAEIILDTLEGWRINPSEVDCIASHGQTIYHAPKSKHQRAEFPHATLQIGDGDHIAHKTGILTISDFRQKHTAAGGEGAPMAALIDQLLFRDSHKDRILLNIGGIANFTYVPASSALDAISADTGPGNTLLDAAARRLLDKPFDEGGTEAQKGVVNKALLEALKANPYFEQAMPKTTGPELFNWKYVEQARDQANVKAISDKDLLATLVELTAETIAEAIKKVDASDEMEILTSGGGIHNNALMYRLKQQLPKAAFVPFGAQYFNPDAKEAVCFAVLANEALSGKGFQIGLNEKKERVNFGKVSFPK</sequence>
<comment type="pathway">
    <text evidence="1">Amino-sugar metabolism; 1,6-anhydro-N-acetylmuramate degradation.</text>
</comment>
<keyword evidence="1 2" id="KW-0418">Kinase</keyword>
<dbReference type="EC" id="2.7.1.170" evidence="1"/>
<keyword evidence="1" id="KW-0547">Nucleotide-binding</keyword>
<keyword evidence="1" id="KW-0067">ATP-binding</keyword>
<dbReference type="PANTHER" id="PTHR30605">
    <property type="entry name" value="ANHYDRO-N-ACETYLMURAMIC ACID KINASE"/>
    <property type="match status" value="1"/>
</dbReference>
<dbReference type="CDD" id="cd24050">
    <property type="entry name" value="ASKHA_NBD_ANMK"/>
    <property type="match status" value="1"/>
</dbReference>
<dbReference type="Pfam" id="PF03702">
    <property type="entry name" value="AnmK"/>
    <property type="match status" value="1"/>
</dbReference>
<comment type="function">
    <text evidence="1">Catalyzes the specific phosphorylation of 1,6-anhydro-N-acetylmuramic acid (anhMurNAc) with the simultaneous cleavage of the 1,6-anhydro ring, generating MurNAc-6-P. Is required for the utilization of anhMurNAc either imported from the medium or derived from its own cell wall murein, and thus plays a role in cell wall recycling.</text>
</comment>
<evidence type="ECO:0000313" key="3">
    <source>
        <dbReference type="Proteomes" id="UP001207918"/>
    </source>
</evidence>
<dbReference type="EMBL" id="JAGGJA010000002">
    <property type="protein sequence ID" value="MCW9706001.1"/>
    <property type="molecule type" value="Genomic_DNA"/>
</dbReference>
<dbReference type="PANTHER" id="PTHR30605:SF0">
    <property type="entry name" value="ANHYDRO-N-ACETYLMURAMIC ACID KINASE"/>
    <property type="match status" value="1"/>
</dbReference>
<keyword evidence="1" id="KW-0119">Carbohydrate metabolism</keyword>
<feature type="binding site" evidence="1">
    <location>
        <begin position="25"/>
        <end position="32"/>
    </location>
    <ligand>
        <name>ATP</name>
        <dbReference type="ChEBI" id="CHEBI:30616"/>
    </ligand>
</feature>
<dbReference type="RefSeq" id="WP_265764699.1">
    <property type="nucleotide sequence ID" value="NZ_JAGGJA010000002.1"/>
</dbReference>
<comment type="similarity">
    <text evidence="1">Belongs to the anhydro-N-acetylmuramic acid kinase family.</text>
</comment>
<keyword evidence="3" id="KW-1185">Reference proteome</keyword>
<dbReference type="Proteomes" id="UP001207918">
    <property type="component" value="Unassembled WGS sequence"/>
</dbReference>
<accession>A0ABT3PJA5</accession>
<dbReference type="HAMAP" id="MF_01270">
    <property type="entry name" value="AnhMurNAc_kinase"/>
    <property type="match status" value="1"/>
</dbReference>
<comment type="catalytic activity">
    <reaction evidence="1">
        <text>1,6-anhydro-N-acetyl-beta-muramate + ATP + H2O = N-acetyl-D-muramate 6-phosphate + ADP + H(+)</text>
        <dbReference type="Rhea" id="RHEA:24952"/>
        <dbReference type="ChEBI" id="CHEBI:15377"/>
        <dbReference type="ChEBI" id="CHEBI:15378"/>
        <dbReference type="ChEBI" id="CHEBI:30616"/>
        <dbReference type="ChEBI" id="CHEBI:58690"/>
        <dbReference type="ChEBI" id="CHEBI:58722"/>
        <dbReference type="ChEBI" id="CHEBI:456216"/>
        <dbReference type="EC" id="2.7.1.170"/>
    </reaction>
</comment>
<dbReference type="GO" id="GO:0016301">
    <property type="term" value="F:kinase activity"/>
    <property type="evidence" value="ECO:0007669"/>
    <property type="project" value="UniProtKB-KW"/>
</dbReference>
<comment type="pathway">
    <text evidence="1">Cell wall biogenesis; peptidoglycan recycling.</text>
</comment>
<comment type="caution">
    <text evidence="2">The sequence shown here is derived from an EMBL/GenBank/DDBJ whole genome shotgun (WGS) entry which is preliminary data.</text>
</comment>
<proteinExistence type="inferred from homology"/>
<organism evidence="2 3">
    <name type="scientific">Fodinibius salsisoli</name>
    <dbReference type="NCBI Taxonomy" id="2820877"/>
    <lineage>
        <taxon>Bacteria</taxon>
        <taxon>Pseudomonadati</taxon>
        <taxon>Balneolota</taxon>
        <taxon>Balneolia</taxon>
        <taxon>Balneolales</taxon>
        <taxon>Balneolaceae</taxon>
        <taxon>Fodinibius</taxon>
    </lineage>
</organism>
<dbReference type="SUPFAM" id="SSF53067">
    <property type="entry name" value="Actin-like ATPase domain"/>
    <property type="match status" value="1"/>
</dbReference>
<name>A0ABT3PJA5_9BACT</name>
<evidence type="ECO:0000256" key="1">
    <source>
        <dbReference type="HAMAP-Rule" id="MF_01270"/>
    </source>
</evidence>
<reference evidence="2 3" key="1">
    <citation type="submission" date="2021-03" db="EMBL/GenBank/DDBJ databases">
        <title>Aliifodinibius sp. nov., a new bacterium isolated from saline soil.</title>
        <authorList>
            <person name="Galisteo C."/>
            <person name="De La Haba R."/>
            <person name="Sanchez-Porro C."/>
            <person name="Ventosa A."/>
        </authorList>
    </citation>
    <scope>NUCLEOTIDE SEQUENCE [LARGE SCALE GENOMIC DNA]</scope>
    <source>
        <strain evidence="2 3">1BSP15-2V2</strain>
    </source>
</reference>
<dbReference type="InterPro" id="IPR005338">
    <property type="entry name" value="Anhydro_N_Ac-Mur_kinase"/>
</dbReference>